<evidence type="ECO:0000313" key="4">
    <source>
        <dbReference type="Proteomes" id="UP000239936"/>
    </source>
</evidence>
<evidence type="ECO:0000256" key="1">
    <source>
        <dbReference type="SAM" id="MobiDB-lite"/>
    </source>
</evidence>
<dbReference type="EMBL" id="PPGH01000035">
    <property type="protein sequence ID" value="PQJ95950.1"/>
    <property type="molecule type" value="Genomic_DNA"/>
</dbReference>
<dbReference type="RefSeq" id="WP_105073591.1">
    <property type="nucleotide sequence ID" value="NZ_PPGH01000035.1"/>
</dbReference>
<dbReference type="OrthoDB" id="5772823at2"/>
<reference evidence="3 4" key="1">
    <citation type="submission" date="2018-01" db="EMBL/GenBank/DDBJ databases">
        <title>The complete genome sequence of Chromatium okenii LaCa, a purple sulfur bacterium with a turbulent life.</title>
        <authorList>
            <person name="Luedin S.M."/>
            <person name="Liechti N."/>
            <person name="Storelli N."/>
            <person name="Danza F."/>
            <person name="Wittwer M."/>
            <person name="Pothier J.F."/>
            <person name="Tonolla M.A."/>
        </authorList>
    </citation>
    <scope>NUCLEOTIDE SEQUENCE [LARGE SCALE GENOMIC DNA]</scope>
    <source>
        <strain evidence="3 4">LaCa</strain>
    </source>
</reference>
<name>A0A2S7XQF3_9GAMM</name>
<feature type="compositionally biased region" description="Pro residues" evidence="1">
    <location>
        <begin position="230"/>
        <end position="252"/>
    </location>
</feature>
<sequence>MITVTHRFNPLVSTAALLLALSQPLLTAQADEQAVPAAAPAPAVQPAPAAAPEAAPSFAEAARAKSDARRAAMDEQRKQRYNELRARAAEIGMDMPEQAPWEMPFPAVDDAAMKQWQDEMQTRRQERLEQQEKMRNMTPDERRAQHEQRWKKMQDDAAARGMEMPAMPNWEEVEKRHQEMNDRFDQYRKTVEQFSDEQREAAKAVFGRSARSHQRELPCNCPEMDAPRRPQMPMPMMPQPPMPAPAAPAPAQ</sequence>
<accession>A0A2S7XQF3</accession>
<dbReference type="AlphaFoldDB" id="A0A2S7XQF3"/>
<evidence type="ECO:0000313" key="3">
    <source>
        <dbReference type="EMBL" id="PQJ95950.1"/>
    </source>
</evidence>
<proteinExistence type="predicted"/>
<feature type="signal peptide" evidence="2">
    <location>
        <begin position="1"/>
        <end position="30"/>
    </location>
</feature>
<comment type="caution">
    <text evidence="3">The sequence shown here is derived from an EMBL/GenBank/DDBJ whole genome shotgun (WGS) entry which is preliminary data.</text>
</comment>
<dbReference type="Proteomes" id="UP000239936">
    <property type="component" value="Unassembled WGS sequence"/>
</dbReference>
<gene>
    <name evidence="3" type="ORF">CXB77_08780</name>
</gene>
<keyword evidence="2" id="KW-0732">Signal</keyword>
<keyword evidence="4" id="KW-1185">Reference proteome</keyword>
<feature type="chain" id="PRO_5015642580" description="DUF3106 domain-containing protein" evidence="2">
    <location>
        <begin position="31"/>
        <end position="252"/>
    </location>
</feature>
<evidence type="ECO:0000256" key="2">
    <source>
        <dbReference type="SAM" id="SignalP"/>
    </source>
</evidence>
<organism evidence="3 4">
    <name type="scientific">Chromatium okenii</name>
    <dbReference type="NCBI Taxonomy" id="61644"/>
    <lineage>
        <taxon>Bacteria</taxon>
        <taxon>Pseudomonadati</taxon>
        <taxon>Pseudomonadota</taxon>
        <taxon>Gammaproteobacteria</taxon>
        <taxon>Chromatiales</taxon>
        <taxon>Chromatiaceae</taxon>
        <taxon>Chromatium</taxon>
    </lineage>
</organism>
<protein>
    <recommendedName>
        <fullName evidence="5">DUF3106 domain-containing protein</fullName>
    </recommendedName>
</protein>
<feature type="region of interest" description="Disordered" evidence="1">
    <location>
        <begin position="200"/>
        <end position="252"/>
    </location>
</feature>
<evidence type="ECO:0008006" key="5">
    <source>
        <dbReference type="Google" id="ProtNLM"/>
    </source>
</evidence>